<feature type="binding site" evidence="19">
    <location>
        <position position="85"/>
    </location>
    <ligand>
        <name>GTP</name>
        <dbReference type="ChEBI" id="CHEBI:37565"/>
    </ligand>
</feature>
<evidence type="ECO:0000256" key="17">
    <source>
        <dbReference type="ARBA" id="ARBA00030571"/>
    </source>
</evidence>
<dbReference type="EMBL" id="WSFT01000036">
    <property type="protein sequence ID" value="MBS4538562.1"/>
    <property type="molecule type" value="Genomic_DNA"/>
</dbReference>
<gene>
    <name evidence="20" type="primary">cobU</name>
    <name evidence="20" type="ORF">GOQ27_08810</name>
</gene>
<dbReference type="Gene3D" id="3.40.50.300">
    <property type="entry name" value="P-loop containing nucleotide triphosphate hydrolases"/>
    <property type="match status" value="1"/>
</dbReference>
<proteinExistence type="inferred from homology"/>
<evidence type="ECO:0000256" key="18">
    <source>
        <dbReference type="PIRSR" id="PIRSR006135-1"/>
    </source>
</evidence>
<feature type="binding site" evidence="19">
    <location>
        <begin position="34"/>
        <end position="36"/>
    </location>
    <ligand>
        <name>GTP</name>
        <dbReference type="ChEBI" id="CHEBI:37565"/>
    </ligand>
</feature>
<keyword evidence="21" id="KW-1185">Reference proteome</keyword>
<keyword evidence="20" id="KW-0548">Nucleotidyltransferase</keyword>
<evidence type="ECO:0000256" key="7">
    <source>
        <dbReference type="ARBA" id="ARBA00007490"/>
    </source>
</evidence>
<dbReference type="PANTHER" id="PTHR34848:SF1">
    <property type="entry name" value="BIFUNCTIONAL ADENOSYLCOBALAMIN BIOSYNTHESIS PROTEIN COBU"/>
    <property type="match status" value="1"/>
</dbReference>
<evidence type="ECO:0000256" key="4">
    <source>
        <dbReference type="ARBA" id="ARBA00003889"/>
    </source>
</evidence>
<dbReference type="EC" id="2.7.1.156" evidence="8"/>
<evidence type="ECO:0000256" key="6">
    <source>
        <dbReference type="ARBA" id="ARBA00005159"/>
    </source>
</evidence>
<dbReference type="EC" id="2.7.7.62" evidence="9"/>
<dbReference type="AlphaFoldDB" id="A0A942V224"/>
<comment type="catalytic activity">
    <reaction evidence="2">
        <text>adenosylcob(III)inamide phosphate + GTP + H(+) = adenosylcob(III)inamide-GDP + diphosphate</text>
        <dbReference type="Rhea" id="RHEA:22712"/>
        <dbReference type="ChEBI" id="CHEBI:15378"/>
        <dbReference type="ChEBI" id="CHEBI:33019"/>
        <dbReference type="ChEBI" id="CHEBI:37565"/>
        <dbReference type="ChEBI" id="CHEBI:58502"/>
        <dbReference type="ChEBI" id="CHEBI:60487"/>
        <dbReference type="EC" id="2.7.7.62"/>
    </reaction>
</comment>
<dbReference type="GO" id="GO:0005525">
    <property type="term" value="F:GTP binding"/>
    <property type="evidence" value="ECO:0007669"/>
    <property type="project" value="UniProtKB-KW"/>
</dbReference>
<comment type="catalytic activity">
    <reaction evidence="1">
        <text>adenosylcob(III)inamide + ATP = adenosylcob(III)inamide phosphate + ADP + H(+)</text>
        <dbReference type="Rhea" id="RHEA:15769"/>
        <dbReference type="ChEBI" id="CHEBI:2480"/>
        <dbReference type="ChEBI" id="CHEBI:15378"/>
        <dbReference type="ChEBI" id="CHEBI:30616"/>
        <dbReference type="ChEBI" id="CHEBI:58502"/>
        <dbReference type="ChEBI" id="CHEBI:456216"/>
        <dbReference type="EC" id="2.7.1.156"/>
    </reaction>
</comment>
<evidence type="ECO:0000256" key="19">
    <source>
        <dbReference type="PIRSR" id="PIRSR006135-2"/>
    </source>
</evidence>
<feature type="binding site" evidence="19">
    <location>
        <begin position="51"/>
        <end position="54"/>
    </location>
    <ligand>
        <name>GTP</name>
        <dbReference type="ChEBI" id="CHEBI:37565"/>
    </ligand>
</feature>
<dbReference type="NCBIfam" id="NF004469">
    <property type="entry name" value="PRK05800.1"/>
    <property type="match status" value="1"/>
</dbReference>
<dbReference type="SUPFAM" id="SSF52540">
    <property type="entry name" value="P-loop containing nucleoside triphosphate hydrolases"/>
    <property type="match status" value="1"/>
</dbReference>
<dbReference type="PIRSF" id="PIRSF006135">
    <property type="entry name" value="CobU"/>
    <property type="match status" value="1"/>
</dbReference>
<evidence type="ECO:0000256" key="10">
    <source>
        <dbReference type="ARBA" id="ARBA00022573"/>
    </source>
</evidence>
<evidence type="ECO:0000256" key="8">
    <source>
        <dbReference type="ARBA" id="ARBA00012016"/>
    </source>
</evidence>
<keyword evidence="12 19" id="KW-0547">Nucleotide-binding</keyword>
<dbReference type="PANTHER" id="PTHR34848">
    <property type="match status" value="1"/>
</dbReference>
<name>A0A942V224_9FIRM</name>
<comment type="pathway">
    <text evidence="6">Cofactor biosynthesis; adenosylcobalamin biosynthesis; adenosylcobalamin from cob(II)yrinate a,c-diamide: step 5/7.</text>
</comment>
<evidence type="ECO:0000256" key="16">
    <source>
        <dbReference type="ARBA" id="ARBA00029570"/>
    </source>
</evidence>
<dbReference type="GO" id="GO:0005524">
    <property type="term" value="F:ATP binding"/>
    <property type="evidence" value="ECO:0007669"/>
    <property type="project" value="UniProtKB-KW"/>
</dbReference>
<accession>A0A942V224</accession>
<evidence type="ECO:0000313" key="20">
    <source>
        <dbReference type="EMBL" id="MBS4538562.1"/>
    </source>
</evidence>
<evidence type="ECO:0000256" key="5">
    <source>
        <dbReference type="ARBA" id="ARBA00004692"/>
    </source>
</evidence>
<keyword evidence="15 19" id="KW-0342">GTP-binding</keyword>
<evidence type="ECO:0000256" key="2">
    <source>
        <dbReference type="ARBA" id="ARBA00000711"/>
    </source>
</evidence>
<feature type="binding site" evidence="19">
    <location>
        <begin position="9"/>
        <end position="16"/>
    </location>
    <ligand>
        <name>GTP</name>
        <dbReference type="ChEBI" id="CHEBI:37565"/>
    </ligand>
</feature>
<evidence type="ECO:0000256" key="13">
    <source>
        <dbReference type="ARBA" id="ARBA00022777"/>
    </source>
</evidence>
<evidence type="ECO:0000256" key="9">
    <source>
        <dbReference type="ARBA" id="ARBA00012523"/>
    </source>
</evidence>
<dbReference type="InterPro" id="IPR003203">
    <property type="entry name" value="CobU/CobP"/>
</dbReference>
<keyword evidence="10" id="KW-0169">Cobalamin biosynthesis</keyword>
<evidence type="ECO:0000313" key="21">
    <source>
        <dbReference type="Proteomes" id="UP000724672"/>
    </source>
</evidence>
<comment type="pathway">
    <text evidence="5">Cofactor biosynthesis; adenosylcobalamin biosynthesis; adenosylcobalamin from cob(II)yrinate a,c-diamide: step 6/7.</text>
</comment>
<keyword evidence="13 20" id="KW-0418">Kinase</keyword>
<feature type="binding site" evidence="19">
    <location>
        <position position="62"/>
    </location>
    <ligand>
        <name>GTP</name>
        <dbReference type="ChEBI" id="CHEBI:37565"/>
    </ligand>
</feature>
<sequence length="187" mass="20937">MKSLTLVTGGTRSGKSSLAESIAKDKGEKIVYIATAIAFDQGMKERIKKHKESRPNNWITIERYKNFNDLSVDQSFIQSDTVLLDCITLMVSNLILESNIDFDNCSIEEINDLEKDVLKELEDMLSVIDNKNVILVTNEVGMGLVPSYKLGNIFRDIAGRVNQYIAKKSDTVYLTVSGIPIKIKESL</sequence>
<dbReference type="RefSeq" id="WP_203366485.1">
    <property type="nucleotide sequence ID" value="NZ_WSFT01000036.1"/>
</dbReference>
<organism evidence="20 21">
    <name type="scientific">Anaeromonas frigoriresistens</name>
    <dbReference type="NCBI Taxonomy" id="2683708"/>
    <lineage>
        <taxon>Bacteria</taxon>
        <taxon>Bacillati</taxon>
        <taxon>Bacillota</taxon>
        <taxon>Tissierellia</taxon>
        <taxon>Tissierellales</taxon>
        <taxon>Thermohalobacteraceae</taxon>
        <taxon>Anaeromonas</taxon>
    </lineage>
</organism>
<keyword evidence="14" id="KW-0067">ATP-binding</keyword>
<feature type="active site" description="GMP-histidine intermediate" evidence="18">
    <location>
        <position position="50"/>
    </location>
</feature>
<dbReference type="Proteomes" id="UP000724672">
    <property type="component" value="Unassembled WGS sequence"/>
</dbReference>
<comment type="function">
    <text evidence="4">Catalyzes ATP-dependent phosphorylation of adenosylcobinamide and addition of GMP to adenosylcobinamide phosphate.</text>
</comment>
<comment type="similarity">
    <text evidence="7">Belongs to the CobU/CobP family.</text>
</comment>
<evidence type="ECO:0000256" key="14">
    <source>
        <dbReference type="ARBA" id="ARBA00022840"/>
    </source>
</evidence>
<evidence type="ECO:0000256" key="1">
    <source>
        <dbReference type="ARBA" id="ARBA00000312"/>
    </source>
</evidence>
<dbReference type="Pfam" id="PF02283">
    <property type="entry name" value="CobU"/>
    <property type="match status" value="1"/>
</dbReference>
<dbReference type="InterPro" id="IPR027417">
    <property type="entry name" value="P-loop_NTPase"/>
</dbReference>
<dbReference type="GO" id="GO:0008820">
    <property type="term" value="F:cobinamide phosphate guanylyltransferase activity"/>
    <property type="evidence" value="ECO:0007669"/>
    <property type="project" value="UniProtKB-EC"/>
</dbReference>
<evidence type="ECO:0000256" key="11">
    <source>
        <dbReference type="ARBA" id="ARBA00022679"/>
    </source>
</evidence>
<dbReference type="CDD" id="cd00544">
    <property type="entry name" value="CobU"/>
    <property type="match status" value="1"/>
</dbReference>
<evidence type="ECO:0000256" key="12">
    <source>
        <dbReference type="ARBA" id="ARBA00022741"/>
    </source>
</evidence>
<evidence type="ECO:0000256" key="3">
    <source>
        <dbReference type="ARBA" id="ARBA00001522"/>
    </source>
</evidence>
<reference evidence="20" key="1">
    <citation type="submission" date="2019-12" db="EMBL/GenBank/DDBJ databases">
        <title>Clostridiaceae gen. nov. sp. nov., isolated from sediment in Xinjiang, China.</title>
        <authorList>
            <person name="Zhang R."/>
        </authorList>
    </citation>
    <scope>NUCLEOTIDE SEQUENCE</scope>
    <source>
        <strain evidence="20">D2Q-11</strain>
    </source>
</reference>
<protein>
    <recommendedName>
        <fullName evidence="16">Adenosylcobinamide kinase</fullName>
        <ecNumber evidence="8">2.7.1.156</ecNumber>
        <ecNumber evidence="9">2.7.7.62</ecNumber>
    </recommendedName>
    <alternativeName>
        <fullName evidence="17">Adenosylcobinamide-phosphate guanylyltransferase</fullName>
    </alternativeName>
</protein>
<dbReference type="GO" id="GO:0043752">
    <property type="term" value="F:adenosylcobinamide kinase activity"/>
    <property type="evidence" value="ECO:0007669"/>
    <property type="project" value="UniProtKB-EC"/>
</dbReference>
<keyword evidence="11 20" id="KW-0808">Transferase</keyword>
<comment type="catalytic activity">
    <reaction evidence="3">
        <text>adenosylcob(III)inamide + GTP = adenosylcob(III)inamide phosphate + GDP + H(+)</text>
        <dbReference type="Rhea" id="RHEA:15765"/>
        <dbReference type="ChEBI" id="CHEBI:2480"/>
        <dbReference type="ChEBI" id="CHEBI:15378"/>
        <dbReference type="ChEBI" id="CHEBI:37565"/>
        <dbReference type="ChEBI" id="CHEBI:58189"/>
        <dbReference type="ChEBI" id="CHEBI:58502"/>
        <dbReference type="EC" id="2.7.1.156"/>
    </reaction>
</comment>
<evidence type="ECO:0000256" key="15">
    <source>
        <dbReference type="ARBA" id="ARBA00023134"/>
    </source>
</evidence>
<dbReference type="GO" id="GO:0009236">
    <property type="term" value="P:cobalamin biosynthetic process"/>
    <property type="evidence" value="ECO:0007669"/>
    <property type="project" value="UniProtKB-KW"/>
</dbReference>
<comment type="caution">
    <text evidence="20">The sequence shown here is derived from an EMBL/GenBank/DDBJ whole genome shotgun (WGS) entry which is preliminary data.</text>
</comment>